<keyword evidence="1" id="KW-1133">Transmembrane helix</keyword>
<proteinExistence type="predicted"/>
<sequence>MDWFAAMMAWLRENAAVLSAVVVPVFLGVIGPMRAREAGGRFYRRVRRLAQLRPLLSDGSSAADRLDELLDSEVEKLAKRHARKLNGANLAAIIFVSLVGGAISFGLVTWAQAITGPGAAVVWVLFWLWSFLVAVFVLVGGSQSLYKVEED</sequence>
<feature type="transmembrane region" description="Helical" evidence="1">
    <location>
        <begin position="15"/>
        <end position="35"/>
    </location>
</feature>
<feature type="transmembrane region" description="Helical" evidence="1">
    <location>
        <begin position="120"/>
        <end position="139"/>
    </location>
</feature>
<organism evidence="2 3">
    <name type="scientific">Microbacterium pullorum</name>
    <dbReference type="NCBI Taxonomy" id="2762236"/>
    <lineage>
        <taxon>Bacteria</taxon>
        <taxon>Bacillati</taxon>
        <taxon>Actinomycetota</taxon>
        <taxon>Actinomycetes</taxon>
        <taxon>Micrococcales</taxon>
        <taxon>Microbacteriaceae</taxon>
        <taxon>Microbacterium</taxon>
    </lineage>
</organism>
<dbReference type="Proteomes" id="UP000648352">
    <property type="component" value="Unassembled WGS sequence"/>
</dbReference>
<feature type="transmembrane region" description="Helical" evidence="1">
    <location>
        <begin position="90"/>
        <end position="114"/>
    </location>
</feature>
<name>A0ABR8S023_9MICO</name>
<keyword evidence="3" id="KW-1185">Reference proteome</keyword>
<keyword evidence="1" id="KW-0812">Transmembrane</keyword>
<evidence type="ECO:0000256" key="1">
    <source>
        <dbReference type="SAM" id="Phobius"/>
    </source>
</evidence>
<protein>
    <submittedName>
        <fullName evidence="2">Uncharacterized protein</fullName>
    </submittedName>
</protein>
<gene>
    <name evidence="2" type="ORF">H9651_04275</name>
</gene>
<dbReference type="EMBL" id="JACSQP010000002">
    <property type="protein sequence ID" value="MBD7956842.1"/>
    <property type="molecule type" value="Genomic_DNA"/>
</dbReference>
<evidence type="ECO:0000313" key="3">
    <source>
        <dbReference type="Proteomes" id="UP000648352"/>
    </source>
</evidence>
<evidence type="ECO:0000313" key="2">
    <source>
        <dbReference type="EMBL" id="MBD7956842.1"/>
    </source>
</evidence>
<keyword evidence="1" id="KW-0472">Membrane</keyword>
<dbReference type="RefSeq" id="WP_191717849.1">
    <property type="nucleotide sequence ID" value="NZ_JACSQP010000002.1"/>
</dbReference>
<accession>A0ABR8S023</accession>
<reference evidence="2 3" key="1">
    <citation type="submission" date="2020-08" db="EMBL/GenBank/DDBJ databases">
        <title>A Genomic Blueprint of the Chicken Gut Microbiome.</title>
        <authorList>
            <person name="Gilroy R."/>
            <person name="Ravi A."/>
            <person name="Getino M."/>
            <person name="Pursley I."/>
            <person name="Horton D.L."/>
            <person name="Alikhan N.-F."/>
            <person name="Baker D."/>
            <person name="Gharbi K."/>
            <person name="Hall N."/>
            <person name="Watson M."/>
            <person name="Adriaenssens E.M."/>
            <person name="Foster-Nyarko E."/>
            <person name="Jarju S."/>
            <person name="Secka A."/>
            <person name="Antonio M."/>
            <person name="Oren A."/>
            <person name="Chaudhuri R."/>
            <person name="La Ragione R.M."/>
            <person name="Hildebrand F."/>
            <person name="Pallen M.J."/>
        </authorList>
    </citation>
    <scope>NUCLEOTIDE SEQUENCE [LARGE SCALE GENOMIC DNA]</scope>
    <source>
        <strain evidence="2 3">Sa4CUA7</strain>
    </source>
</reference>
<comment type="caution">
    <text evidence="2">The sequence shown here is derived from an EMBL/GenBank/DDBJ whole genome shotgun (WGS) entry which is preliminary data.</text>
</comment>